<proteinExistence type="predicted"/>
<dbReference type="InterPro" id="IPR029062">
    <property type="entry name" value="Class_I_gatase-like"/>
</dbReference>
<dbReference type="EMBL" id="JAUUCC010000012">
    <property type="protein sequence ID" value="MEE2050183.1"/>
    <property type="molecule type" value="Genomic_DNA"/>
</dbReference>
<name>A0ABU7KLL1_9ACTN</name>
<evidence type="ECO:0000313" key="3">
    <source>
        <dbReference type="Proteomes" id="UP001348641"/>
    </source>
</evidence>
<accession>A0ABU7KLL1</accession>
<dbReference type="Gene3D" id="3.40.50.880">
    <property type="match status" value="1"/>
</dbReference>
<dbReference type="Pfam" id="PF01965">
    <property type="entry name" value="DJ-1_PfpI"/>
    <property type="match status" value="1"/>
</dbReference>
<dbReference type="Proteomes" id="UP001348641">
    <property type="component" value="Unassembled WGS sequence"/>
</dbReference>
<sequence length="210" mass="21930">MSAENRKTVHLAVYDDLADWEIGHAVATIRGGEWQHDPGRYDVVTVGLSGAPVTTMGGITVLPDLALPQLVPSASSMLILPGASGWDADPEALAPFASAAGIFLDAGVPVAAICGATAGLAREGLLDYRDHTSAAPEYLLGTGYAGTGRYRSALTVSDGGLITAGPTAPLEFARAIFAALHLFTPRVLDAWYRLHAQHDPDAYHVLLEGS</sequence>
<dbReference type="RefSeq" id="WP_330157424.1">
    <property type="nucleotide sequence ID" value="NZ_BAAAJA010000001.1"/>
</dbReference>
<reference evidence="2 3" key="1">
    <citation type="submission" date="2023-07" db="EMBL/GenBank/DDBJ databases">
        <authorList>
            <person name="Girao M."/>
            <person name="Carvalho M.F."/>
        </authorList>
    </citation>
    <scope>NUCLEOTIDE SEQUENCE [LARGE SCALE GENOMIC DNA]</scope>
    <source>
        <strain evidence="2 3">66/93</strain>
    </source>
</reference>
<evidence type="ECO:0000259" key="1">
    <source>
        <dbReference type="Pfam" id="PF01965"/>
    </source>
</evidence>
<dbReference type="InterPro" id="IPR002818">
    <property type="entry name" value="DJ-1/PfpI"/>
</dbReference>
<comment type="caution">
    <text evidence="2">The sequence shown here is derived from an EMBL/GenBank/DDBJ whole genome shotgun (WGS) entry which is preliminary data.</text>
</comment>
<dbReference type="SUPFAM" id="SSF52317">
    <property type="entry name" value="Class I glutamine amidotransferase-like"/>
    <property type="match status" value="1"/>
</dbReference>
<organism evidence="2 3">
    <name type="scientific">Nocardiopsis tropica</name>
    <dbReference type="NCBI Taxonomy" id="109330"/>
    <lineage>
        <taxon>Bacteria</taxon>
        <taxon>Bacillati</taxon>
        <taxon>Actinomycetota</taxon>
        <taxon>Actinomycetes</taxon>
        <taxon>Streptosporangiales</taxon>
        <taxon>Nocardiopsidaceae</taxon>
        <taxon>Nocardiopsis</taxon>
    </lineage>
</organism>
<evidence type="ECO:0000313" key="2">
    <source>
        <dbReference type="EMBL" id="MEE2050183.1"/>
    </source>
</evidence>
<feature type="domain" description="DJ-1/PfpI" evidence="1">
    <location>
        <begin position="8"/>
        <end position="177"/>
    </location>
</feature>
<protein>
    <submittedName>
        <fullName evidence="2">DJ-1/PfpI family protein</fullName>
    </submittedName>
</protein>
<gene>
    <name evidence="2" type="ORF">Q8A49_06720</name>
</gene>